<dbReference type="InterPro" id="IPR036397">
    <property type="entry name" value="RNaseH_sf"/>
</dbReference>
<evidence type="ECO:0000313" key="4">
    <source>
        <dbReference type="Proteomes" id="UP000654471"/>
    </source>
</evidence>
<protein>
    <recommendedName>
        <fullName evidence="2">Tc1-like transposase DDE domain-containing protein</fullName>
    </recommendedName>
</protein>
<dbReference type="Proteomes" id="UP000654471">
    <property type="component" value="Unassembled WGS sequence"/>
</dbReference>
<proteinExistence type="predicted"/>
<feature type="compositionally biased region" description="Low complexity" evidence="1">
    <location>
        <begin position="65"/>
        <end position="76"/>
    </location>
</feature>
<evidence type="ECO:0000313" key="3">
    <source>
        <dbReference type="EMBL" id="GGU87072.1"/>
    </source>
</evidence>
<evidence type="ECO:0000259" key="2">
    <source>
        <dbReference type="Pfam" id="PF13358"/>
    </source>
</evidence>
<organism evidence="3 4">
    <name type="scientific">Streptomyces albospinus</name>
    <dbReference type="NCBI Taxonomy" id="285515"/>
    <lineage>
        <taxon>Bacteria</taxon>
        <taxon>Bacillati</taxon>
        <taxon>Actinomycetota</taxon>
        <taxon>Actinomycetes</taxon>
        <taxon>Kitasatosporales</taxon>
        <taxon>Streptomycetaceae</taxon>
        <taxon>Streptomyces</taxon>
    </lineage>
</organism>
<dbReference type="EMBL" id="BMRP01000029">
    <property type="protein sequence ID" value="GGU87072.1"/>
    <property type="molecule type" value="Genomic_DNA"/>
</dbReference>
<comment type="caution">
    <text evidence="3">The sequence shown here is derived from an EMBL/GenBank/DDBJ whole genome shotgun (WGS) entry which is preliminary data.</text>
</comment>
<sequence>MRELITAGLLLTVCQLPPHAPELNPVEGRWSHLKRSLANLTKHSLDQLTALVKTPLNRMQYRPTSSRASSPRPDSASNRRDLSRYRSLVRRRRHRQAASGERRQEGASGHRIFAKAARAR</sequence>
<reference evidence="4" key="1">
    <citation type="journal article" date="2019" name="Int. J. Syst. Evol. Microbiol.">
        <title>The Global Catalogue of Microorganisms (GCM) 10K type strain sequencing project: providing services to taxonomists for standard genome sequencing and annotation.</title>
        <authorList>
            <consortium name="The Broad Institute Genomics Platform"/>
            <consortium name="The Broad Institute Genome Sequencing Center for Infectious Disease"/>
            <person name="Wu L."/>
            <person name="Ma J."/>
        </authorList>
    </citation>
    <scope>NUCLEOTIDE SEQUENCE [LARGE SCALE GENOMIC DNA]</scope>
    <source>
        <strain evidence="4">JCM 3399</strain>
    </source>
</reference>
<evidence type="ECO:0000256" key="1">
    <source>
        <dbReference type="SAM" id="MobiDB-lite"/>
    </source>
</evidence>
<name>A0ABQ2VID7_9ACTN</name>
<dbReference type="Pfam" id="PF13358">
    <property type="entry name" value="DDE_3"/>
    <property type="match status" value="1"/>
</dbReference>
<dbReference type="InterPro" id="IPR038717">
    <property type="entry name" value="Tc1-like_DDE_dom"/>
</dbReference>
<feature type="compositionally biased region" description="Basic residues" evidence="1">
    <location>
        <begin position="87"/>
        <end position="96"/>
    </location>
</feature>
<feature type="region of interest" description="Disordered" evidence="1">
    <location>
        <begin position="51"/>
        <end position="120"/>
    </location>
</feature>
<gene>
    <name evidence="3" type="ORF">GCM10010211_61540</name>
</gene>
<keyword evidence="4" id="KW-1185">Reference proteome</keyword>
<feature type="domain" description="Tc1-like transposase DDE" evidence="2">
    <location>
        <begin position="11"/>
        <end position="44"/>
    </location>
</feature>
<dbReference type="Gene3D" id="3.30.420.10">
    <property type="entry name" value="Ribonuclease H-like superfamily/Ribonuclease H"/>
    <property type="match status" value="1"/>
</dbReference>
<accession>A0ABQ2VID7</accession>
<dbReference type="RefSeq" id="WP_308427724.1">
    <property type="nucleotide sequence ID" value="NZ_BMRP01000029.1"/>
</dbReference>